<feature type="compositionally biased region" description="Basic and acidic residues" evidence="1">
    <location>
        <begin position="26"/>
        <end position="37"/>
    </location>
</feature>
<keyword evidence="3" id="KW-1185">Reference proteome</keyword>
<dbReference type="AlphaFoldDB" id="A0ABC9XS81"/>
<dbReference type="Proteomes" id="UP001623348">
    <property type="component" value="Unassembled WGS sequence"/>
</dbReference>
<gene>
    <name evidence="2" type="ORF">GRJ2_002453600</name>
</gene>
<accession>A0ABC9XS81</accession>
<feature type="compositionally biased region" description="Basic and acidic residues" evidence="1">
    <location>
        <begin position="47"/>
        <end position="61"/>
    </location>
</feature>
<evidence type="ECO:0000313" key="2">
    <source>
        <dbReference type="EMBL" id="GAB0199882.1"/>
    </source>
</evidence>
<reference evidence="2 3" key="1">
    <citation type="submission" date="2024-06" db="EMBL/GenBank/DDBJ databases">
        <title>The draft genome of Grus japonensis, version 3.</title>
        <authorList>
            <person name="Nabeshima K."/>
            <person name="Suzuki S."/>
            <person name="Onuma M."/>
        </authorList>
    </citation>
    <scope>NUCLEOTIDE SEQUENCE [LARGE SCALE GENOMIC DNA]</scope>
    <source>
        <strain evidence="2 3">451A</strain>
    </source>
</reference>
<feature type="region of interest" description="Disordered" evidence="1">
    <location>
        <begin position="21"/>
        <end position="211"/>
    </location>
</feature>
<name>A0ABC9XS81_GRUJA</name>
<comment type="caution">
    <text evidence="2">The sequence shown here is derived from an EMBL/GenBank/DDBJ whole genome shotgun (WGS) entry which is preliminary data.</text>
</comment>
<protein>
    <submittedName>
        <fullName evidence="2">Uncharacterized protein</fullName>
    </submittedName>
</protein>
<sequence>MDGDPPWVEIPATLRMENLQGWRSPNYEDRKSLRMEIPHNQGWRSANPKDQEPPSIPRKEIPITQRWRPTLKVKMSQPQGCSSTKHKDGDPPNAEDGNPPRHKDGEPPTPQVEISKTQGWRPPNLEDGDPPKPKYGDHPNPEDVDPQNPRTLTTLRMEIPQSPKKSPNPRIKTFQGEIPSSHDDEDPPKTQDGDPTFPSPKEITPQDLTGC</sequence>
<proteinExistence type="predicted"/>
<organism evidence="2 3">
    <name type="scientific">Grus japonensis</name>
    <name type="common">Japanese crane</name>
    <name type="synonym">Red-crowned crane</name>
    <dbReference type="NCBI Taxonomy" id="30415"/>
    <lineage>
        <taxon>Eukaryota</taxon>
        <taxon>Metazoa</taxon>
        <taxon>Chordata</taxon>
        <taxon>Craniata</taxon>
        <taxon>Vertebrata</taxon>
        <taxon>Euteleostomi</taxon>
        <taxon>Archelosauria</taxon>
        <taxon>Archosauria</taxon>
        <taxon>Dinosauria</taxon>
        <taxon>Saurischia</taxon>
        <taxon>Theropoda</taxon>
        <taxon>Coelurosauria</taxon>
        <taxon>Aves</taxon>
        <taxon>Neognathae</taxon>
        <taxon>Neoaves</taxon>
        <taxon>Gruiformes</taxon>
        <taxon>Gruidae</taxon>
        <taxon>Grus</taxon>
    </lineage>
</organism>
<dbReference type="EMBL" id="BAAFJT010000024">
    <property type="protein sequence ID" value="GAB0199882.1"/>
    <property type="molecule type" value="Genomic_DNA"/>
</dbReference>
<feature type="compositionally biased region" description="Basic and acidic residues" evidence="1">
    <location>
        <begin position="129"/>
        <end position="141"/>
    </location>
</feature>
<evidence type="ECO:0000313" key="3">
    <source>
        <dbReference type="Proteomes" id="UP001623348"/>
    </source>
</evidence>
<evidence type="ECO:0000256" key="1">
    <source>
        <dbReference type="SAM" id="MobiDB-lite"/>
    </source>
</evidence>